<dbReference type="Proteomes" id="UP000032233">
    <property type="component" value="Unassembled WGS sequence"/>
</dbReference>
<name>A0A0D2GA54_9BACT</name>
<dbReference type="InterPro" id="IPR029058">
    <property type="entry name" value="AB_hydrolase_fold"/>
</dbReference>
<dbReference type="InParanoid" id="A0A0D2GA54"/>
<proteinExistence type="predicted"/>
<organism evidence="1 2">
    <name type="scientific">Dethiosulfatarculus sandiegensis</name>
    <dbReference type="NCBI Taxonomy" id="1429043"/>
    <lineage>
        <taxon>Bacteria</taxon>
        <taxon>Pseudomonadati</taxon>
        <taxon>Thermodesulfobacteriota</taxon>
        <taxon>Desulfarculia</taxon>
        <taxon>Desulfarculales</taxon>
        <taxon>Desulfarculaceae</taxon>
        <taxon>Dethiosulfatarculus</taxon>
    </lineage>
</organism>
<dbReference type="AlphaFoldDB" id="A0A0D2GA54"/>
<evidence type="ECO:0008006" key="3">
    <source>
        <dbReference type="Google" id="ProtNLM"/>
    </source>
</evidence>
<accession>A0A0D2GA54</accession>
<evidence type="ECO:0000313" key="1">
    <source>
        <dbReference type="EMBL" id="KIX11762.1"/>
    </source>
</evidence>
<reference evidence="1 2" key="1">
    <citation type="submission" date="2013-11" db="EMBL/GenBank/DDBJ databases">
        <title>Metagenomic analysis of a methanogenic consortium involved in long chain n-alkane degradation.</title>
        <authorList>
            <person name="Davidova I.A."/>
            <person name="Callaghan A.V."/>
            <person name="Wawrik B."/>
            <person name="Pruitt S."/>
            <person name="Marks C."/>
            <person name="Duncan K.E."/>
            <person name="Suflita J.M."/>
        </authorList>
    </citation>
    <scope>NUCLEOTIDE SEQUENCE [LARGE SCALE GENOMIC DNA]</scope>
    <source>
        <strain evidence="1 2">SPR</strain>
    </source>
</reference>
<evidence type="ECO:0000313" key="2">
    <source>
        <dbReference type="Proteomes" id="UP000032233"/>
    </source>
</evidence>
<dbReference type="Gene3D" id="3.40.50.1820">
    <property type="entry name" value="alpha/beta hydrolase"/>
    <property type="match status" value="1"/>
</dbReference>
<dbReference type="EMBL" id="AZAC01000045">
    <property type="protein sequence ID" value="KIX11762.1"/>
    <property type="molecule type" value="Genomic_DNA"/>
</dbReference>
<dbReference type="STRING" id="1429043.X474_22760"/>
<gene>
    <name evidence="1" type="ORF">X474_22760</name>
</gene>
<keyword evidence="2" id="KW-1185">Reference proteome</keyword>
<dbReference type="SUPFAM" id="SSF53474">
    <property type="entry name" value="alpha/beta-Hydrolases"/>
    <property type="match status" value="1"/>
</dbReference>
<protein>
    <recommendedName>
        <fullName evidence="3">Alpha/beta hydrolase</fullName>
    </recommendedName>
</protein>
<comment type="caution">
    <text evidence="1">The sequence shown here is derived from an EMBL/GenBank/DDBJ whole genome shotgun (WGS) entry which is preliminary data.</text>
</comment>
<sequence>MVARGNKLLTGFSDAGLKIMGDKLAQIKAPVLFTNHTCLADPFEQLKEMTNLMPNARMKVFEEGSHPSIWTCPDLFRPLVRNFLLAHSS</sequence>